<dbReference type="AlphaFoldDB" id="A0A1R3JEF5"/>
<organism evidence="1 2">
    <name type="scientific">Corchorus olitorius</name>
    <dbReference type="NCBI Taxonomy" id="93759"/>
    <lineage>
        <taxon>Eukaryota</taxon>
        <taxon>Viridiplantae</taxon>
        <taxon>Streptophyta</taxon>
        <taxon>Embryophyta</taxon>
        <taxon>Tracheophyta</taxon>
        <taxon>Spermatophyta</taxon>
        <taxon>Magnoliopsida</taxon>
        <taxon>eudicotyledons</taxon>
        <taxon>Gunneridae</taxon>
        <taxon>Pentapetalae</taxon>
        <taxon>rosids</taxon>
        <taxon>malvids</taxon>
        <taxon>Malvales</taxon>
        <taxon>Malvaceae</taxon>
        <taxon>Grewioideae</taxon>
        <taxon>Apeibeae</taxon>
        <taxon>Corchorus</taxon>
    </lineage>
</organism>
<dbReference type="Proteomes" id="UP000187203">
    <property type="component" value="Unassembled WGS sequence"/>
</dbReference>
<dbReference type="OrthoDB" id="10631289at2759"/>
<gene>
    <name evidence="1" type="ORF">COLO4_17052</name>
</gene>
<sequence length="183" mass="21112">MEERLDPKEAIALKHLSIDLTGVVDERMLDTVRRLSFHSKQSLEILILSMEHYNQVLELDTLLPVLKKLHLFGMWDINSLPIMPMLSELVMGNCTLNNLQIEELKCLKILKILGCHFTIICIHHEKLDLFQFKLGRHRLNDGDLRVNIGSIERMILDESTPPYGQDLTLFKGLKMAKNRSLPT</sequence>
<dbReference type="SUPFAM" id="SSF52058">
    <property type="entry name" value="L domain-like"/>
    <property type="match status" value="1"/>
</dbReference>
<name>A0A1R3JEF5_9ROSI</name>
<keyword evidence="1" id="KW-0675">Receptor</keyword>
<protein>
    <submittedName>
        <fullName evidence="1">Receptor-like protein 12-like protein</fullName>
    </submittedName>
</protein>
<keyword evidence="2" id="KW-1185">Reference proteome</keyword>
<comment type="caution">
    <text evidence="1">The sequence shown here is derived from an EMBL/GenBank/DDBJ whole genome shotgun (WGS) entry which is preliminary data.</text>
</comment>
<proteinExistence type="predicted"/>
<evidence type="ECO:0000313" key="2">
    <source>
        <dbReference type="Proteomes" id="UP000187203"/>
    </source>
</evidence>
<evidence type="ECO:0000313" key="1">
    <source>
        <dbReference type="EMBL" id="OMO93203.1"/>
    </source>
</evidence>
<dbReference type="EMBL" id="AWUE01016284">
    <property type="protein sequence ID" value="OMO93203.1"/>
    <property type="molecule type" value="Genomic_DNA"/>
</dbReference>
<reference evidence="2" key="1">
    <citation type="submission" date="2013-09" db="EMBL/GenBank/DDBJ databases">
        <title>Corchorus olitorius genome sequencing.</title>
        <authorList>
            <person name="Alam M."/>
            <person name="Haque M.S."/>
            <person name="Islam M.S."/>
            <person name="Emdad E.M."/>
            <person name="Islam M.M."/>
            <person name="Ahmed B."/>
            <person name="Halim A."/>
            <person name="Hossen Q.M.M."/>
            <person name="Hossain M.Z."/>
            <person name="Ahmed R."/>
            <person name="Khan M.M."/>
            <person name="Islam R."/>
            <person name="Rashid M.M."/>
            <person name="Khan S.A."/>
            <person name="Rahman M.S."/>
            <person name="Alam M."/>
            <person name="Yahiya A.S."/>
            <person name="Khan M.S."/>
            <person name="Azam M.S."/>
            <person name="Haque T."/>
            <person name="Lashkar M.Z.H."/>
            <person name="Akhand A.I."/>
            <person name="Morshed G."/>
            <person name="Roy S."/>
            <person name="Uddin K.S."/>
            <person name="Rabeya T."/>
            <person name="Hossain A.S."/>
            <person name="Chowdhury A."/>
            <person name="Snigdha A.R."/>
            <person name="Mortoza M.S."/>
            <person name="Matin S.A."/>
            <person name="Hoque S.M.E."/>
            <person name="Islam M.K."/>
            <person name="Roy D.K."/>
            <person name="Haider R."/>
            <person name="Moosa M.M."/>
            <person name="Elias S.M."/>
            <person name="Hasan A.M."/>
            <person name="Jahan S."/>
            <person name="Shafiuddin M."/>
            <person name="Mahmood N."/>
            <person name="Shommy N.S."/>
        </authorList>
    </citation>
    <scope>NUCLEOTIDE SEQUENCE [LARGE SCALE GENOMIC DNA]</scope>
    <source>
        <strain evidence="2">cv. O-4</strain>
    </source>
</reference>
<accession>A0A1R3JEF5</accession>